<dbReference type="CDD" id="cd14485">
    <property type="entry name" value="mltA_like_LT_A"/>
    <property type="match status" value="1"/>
</dbReference>
<keyword evidence="7" id="KW-0732">Signal</keyword>
<dbReference type="PANTHER" id="PTHR30124">
    <property type="entry name" value="MEMBRANE-BOUND LYTIC MUREIN TRANSGLYCOSYLASE A"/>
    <property type="match status" value="1"/>
</dbReference>
<comment type="catalytic activity">
    <reaction evidence="1">
        <text>Exolytic cleavage of the (1-&gt;4)-beta-glycosidic linkage between N-acetylmuramic acid (MurNAc) and N-acetylglucosamine (GlcNAc) residues in peptidoglycan, from either the reducing or the non-reducing ends of the peptidoglycan chains, with concomitant formation of a 1,6-anhydrobond in the MurNAc residue.</text>
        <dbReference type="EC" id="4.2.2.n1"/>
    </reaction>
</comment>
<dbReference type="Gene3D" id="2.40.240.50">
    <property type="entry name" value="Barwin-like endoglucanases"/>
    <property type="match status" value="1"/>
</dbReference>
<dbReference type="PANTHER" id="PTHR30124:SF0">
    <property type="entry name" value="MEMBRANE-BOUND LYTIC MUREIN TRANSGLYCOSYLASE A"/>
    <property type="match status" value="1"/>
</dbReference>
<dbReference type="CDD" id="cd14668">
    <property type="entry name" value="mlta_B"/>
    <property type="match status" value="1"/>
</dbReference>
<dbReference type="InterPro" id="IPR036908">
    <property type="entry name" value="RlpA-like_sf"/>
</dbReference>
<feature type="signal peptide" evidence="7">
    <location>
        <begin position="1"/>
        <end position="21"/>
    </location>
</feature>
<dbReference type="InterPro" id="IPR010611">
    <property type="entry name" value="3D_dom"/>
</dbReference>
<name>A0A7X3FUN1_9BURK</name>
<keyword evidence="10" id="KW-1185">Reference proteome</keyword>
<comment type="caution">
    <text evidence="9">The sequence shown here is derived from an EMBL/GenBank/DDBJ whole genome shotgun (WGS) entry which is preliminary data.</text>
</comment>
<gene>
    <name evidence="9" type="ORF">GPY61_00020</name>
</gene>
<protein>
    <recommendedName>
        <fullName evidence="2">peptidoglycan lytic exotransglycosylase</fullName>
        <ecNumber evidence="2">4.2.2.n1</ecNumber>
    </recommendedName>
    <alternativeName>
        <fullName evidence="5">Murein hydrolase A</fullName>
    </alternativeName>
</protein>
<dbReference type="InterPro" id="IPR005300">
    <property type="entry name" value="MltA_B"/>
</dbReference>
<dbReference type="Pfam" id="PF06725">
    <property type="entry name" value="3D"/>
    <property type="match status" value="1"/>
</dbReference>
<dbReference type="GO" id="GO:0008933">
    <property type="term" value="F:peptidoglycan lytic transglycosylase activity"/>
    <property type="evidence" value="ECO:0007669"/>
    <property type="project" value="TreeGrafter"/>
</dbReference>
<accession>A0A7X3FUN1</accession>
<feature type="region of interest" description="Disordered" evidence="6">
    <location>
        <begin position="26"/>
        <end position="58"/>
    </location>
</feature>
<dbReference type="InterPro" id="IPR026044">
    <property type="entry name" value="MltA"/>
</dbReference>
<dbReference type="EMBL" id="WSES01000001">
    <property type="protein sequence ID" value="MVW58311.1"/>
    <property type="molecule type" value="Genomic_DNA"/>
</dbReference>
<dbReference type="GO" id="GO:0009253">
    <property type="term" value="P:peptidoglycan catabolic process"/>
    <property type="evidence" value="ECO:0007669"/>
    <property type="project" value="TreeGrafter"/>
</dbReference>
<keyword evidence="4" id="KW-0961">Cell wall biogenesis/degradation</keyword>
<evidence type="ECO:0000256" key="4">
    <source>
        <dbReference type="ARBA" id="ARBA00023316"/>
    </source>
</evidence>
<dbReference type="GO" id="GO:0071555">
    <property type="term" value="P:cell wall organization"/>
    <property type="evidence" value="ECO:0007669"/>
    <property type="project" value="UniProtKB-KW"/>
</dbReference>
<evidence type="ECO:0000259" key="8">
    <source>
        <dbReference type="SMART" id="SM00925"/>
    </source>
</evidence>
<evidence type="ECO:0000256" key="7">
    <source>
        <dbReference type="SAM" id="SignalP"/>
    </source>
</evidence>
<dbReference type="Gene3D" id="2.40.40.10">
    <property type="entry name" value="RlpA-like domain"/>
    <property type="match status" value="1"/>
</dbReference>
<dbReference type="PIRSF" id="PIRSF019422">
    <property type="entry name" value="MltA"/>
    <property type="match status" value="1"/>
</dbReference>
<dbReference type="Proteomes" id="UP000443353">
    <property type="component" value="Unassembled WGS sequence"/>
</dbReference>
<dbReference type="PROSITE" id="PS51257">
    <property type="entry name" value="PROKAR_LIPOPROTEIN"/>
    <property type="match status" value="1"/>
</dbReference>
<evidence type="ECO:0000313" key="9">
    <source>
        <dbReference type="EMBL" id="MVW58311.1"/>
    </source>
</evidence>
<organism evidence="9 10">
    <name type="scientific">Massilia cellulosiltytica</name>
    <dbReference type="NCBI Taxonomy" id="2683234"/>
    <lineage>
        <taxon>Bacteria</taxon>
        <taxon>Pseudomonadati</taxon>
        <taxon>Pseudomonadota</taxon>
        <taxon>Betaproteobacteria</taxon>
        <taxon>Burkholderiales</taxon>
        <taxon>Oxalobacteraceae</taxon>
        <taxon>Telluria group</taxon>
        <taxon>Massilia</taxon>
    </lineage>
</organism>
<dbReference type="Pfam" id="PF03562">
    <property type="entry name" value="MltA"/>
    <property type="match status" value="1"/>
</dbReference>
<dbReference type="GO" id="GO:0009254">
    <property type="term" value="P:peptidoglycan turnover"/>
    <property type="evidence" value="ECO:0007669"/>
    <property type="project" value="InterPro"/>
</dbReference>
<keyword evidence="3" id="KW-0456">Lyase</keyword>
<dbReference type="SUPFAM" id="SSF50685">
    <property type="entry name" value="Barwin-like endoglucanases"/>
    <property type="match status" value="1"/>
</dbReference>
<evidence type="ECO:0000256" key="5">
    <source>
        <dbReference type="ARBA" id="ARBA00030918"/>
    </source>
</evidence>
<sequence>MFSTRRSVPALLTLVALLAACTTTPPPQPPIKLPPPVGPVPVPPTQPPAQPQQPPPPAPLFTPVTFDALPGWQQDDLRQAWPAFQASCRALGAKPDWKAPCAAGKSVDPGDGTAIRQFFETYFVPNLVRAPDGADAGLITGYYEPMLRGARERGGAYQTPLYKVPDDLITVNLASVYPSLKGMRLRGRLVGKTVVPYATRADIERARIPGKELVWVDDPVEAFFLEVQGSGRVQLDDGDTVRIAYADQNGHPYKAIGRWLIDQKELAPGEATAQGIKAWIAAHPERRQELLNVNPSYVFFREERLPDPNVGPKGALGVPLTPTRSVAVDPAFIPLGAPLFLSTTEPADDVPLQRLVMAQDTGGAIKGAVRADFFFGFGGQAADNAGRMKQRGQIWALLPRPGN</sequence>
<evidence type="ECO:0000256" key="2">
    <source>
        <dbReference type="ARBA" id="ARBA00012587"/>
    </source>
</evidence>
<dbReference type="RefSeq" id="WP_056129378.1">
    <property type="nucleotide sequence ID" value="NZ_WSES01000001.1"/>
</dbReference>
<dbReference type="SMART" id="SM00925">
    <property type="entry name" value="MltA"/>
    <property type="match status" value="1"/>
</dbReference>
<dbReference type="GO" id="GO:0004553">
    <property type="term" value="F:hydrolase activity, hydrolyzing O-glycosyl compounds"/>
    <property type="evidence" value="ECO:0007669"/>
    <property type="project" value="InterPro"/>
</dbReference>
<reference evidence="9 10" key="1">
    <citation type="submission" date="2019-12" db="EMBL/GenBank/DDBJ databases">
        <authorList>
            <person name="Li C."/>
            <person name="Zhao J."/>
        </authorList>
    </citation>
    <scope>NUCLEOTIDE SEQUENCE [LARGE SCALE GENOMIC DNA]</scope>
    <source>
        <strain evidence="9 10">NEAU-DD11</strain>
    </source>
</reference>
<feature type="domain" description="Lytic transglycosylase MltA" evidence="8">
    <location>
        <begin position="146"/>
        <end position="301"/>
    </location>
</feature>
<evidence type="ECO:0000256" key="1">
    <source>
        <dbReference type="ARBA" id="ARBA00001420"/>
    </source>
</evidence>
<proteinExistence type="predicted"/>
<dbReference type="EC" id="4.2.2.n1" evidence="2"/>
<evidence type="ECO:0000256" key="6">
    <source>
        <dbReference type="SAM" id="MobiDB-lite"/>
    </source>
</evidence>
<evidence type="ECO:0000256" key="3">
    <source>
        <dbReference type="ARBA" id="ARBA00023239"/>
    </source>
</evidence>
<evidence type="ECO:0000313" key="10">
    <source>
        <dbReference type="Proteomes" id="UP000443353"/>
    </source>
</evidence>
<feature type="chain" id="PRO_5031433053" description="peptidoglycan lytic exotransglycosylase" evidence="7">
    <location>
        <begin position="22"/>
        <end position="403"/>
    </location>
</feature>
<dbReference type="AlphaFoldDB" id="A0A7X3FUN1"/>
<dbReference type="GO" id="GO:0019867">
    <property type="term" value="C:outer membrane"/>
    <property type="evidence" value="ECO:0007669"/>
    <property type="project" value="InterPro"/>
</dbReference>